<accession>A0ABN2W2P5</accession>
<feature type="transmembrane region" description="Helical" evidence="2">
    <location>
        <begin position="127"/>
        <end position="150"/>
    </location>
</feature>
<feature type="compositionally biased region" description="Basic residues" evidence="1">
    <location>
        <begin position="16"/>
        <end position="25"/>
    </location>
</feature>
<feature type="transmembrane region" description="Helical" evidence="2">
    <location>
        <begin position="217"/>
        <end position="242"/>
    </location>
</feature>
<evidence type="ECO:0000256" key="2">
    <source>
        <dbReference type="SAM" id="Phobius"/>
    </source>
</evidence>
<feature type="transmembrane region" description="Helical" evidence="2">
    <location>
        <begin position="192"/>
        <end position="211"/>
    </location>
</feature>
<keyword evidence="2" id="KW-0472">Membrane</keyword>
<proteinExistence type="predicted"/>
<evidence type="ECO:0000256" key="1">
    <source>
        <dbReference type="SAM" id="MobiDB-lite"/>
    </source>
</evidence>
<evidence type="ECO:0000313" key="4">
    <source>
        <dbReference type="Proteomes" id="UP001501480"/>
    </source>
</evidence>
<feature type="transmembrane region" description="Helical" evidence="2">
    <location>
        <begin position="162"/>
        <end position="180"/>
    </location>
</feature>
<comment type="caution">
    <text evidence="3">The sequence shown here is derived from an EMBL/GenBank/DDBJ whole genome shotgun (WGS) entry which is preliminary data.</text>
</comment>
<name>A0ABN2W2P5_9ACTN</name>
<dbReference type="Proteomes" id="UP001501480">
    <property type="component" value="Unassembled WGS sequence"/>
</dbReference>
<keyword evidence="2" id="KW-1133">Transmembrane helix</keyword>
<keyword evidence="2" id="KW-0812">Transmembrane</keyword>
<dbReference type="RefSeq" id="WP_344328351.1">
    <property type="nucleotide sequence ID" value="NZ_BAAAPY010000008.1"/>
</dbReference>
<keyword evidence="4" id="KW-1185">Reference proteome</keyword>
<organism evidence="3 4">
    <name type="scientific">Aeromicrobium halocynthiae</name>
    <dbReference type="NCBI Taxonomy" id="560557"/>
    <lineage>
        <taxon>Bacteria</taxon>
        <taxon>Bacillati</taxon>
        <taxon>Actinomycetota</taxon>
        <taxon>Actinomycetes</taxon>
        <taxon>Propionibacteriales</taxon>
        <taxon>Nocardioidaceae</taxon>
        <taxon>Aeromicrobium</taxon>
    </lineage>
</organism>
<sequence length="248" mass="25278">MSEQDEQTTPPGQPRVVKKVVKRTVVRPPSASASRTSQPMGSLRTTPPADDAGTATTGDAPLRSRRPSIDLGALRRTGRSLGERGGSGISAVGSAVRGVGSATGQRLSDAFWDVRTYRLPPQPTVRAAVVVGLLLGGFSLLVGWGSAQLFTELRGTSAGGGLWGGLVVLALALFSGWLGARLLRAASVEHAGGISGLAVLLVLTAVLMFFVDLAAGGWALLIMPTLGAVAYAGAAVLIGLAAQDTQTA</sequence>
<protein>
    <submittedName>
        <fullName evidence="3">Uncharacterized protein</fullName>
    </submittedName>
</protein>
<reference evidence="3 4" key="1">
    <citation type="journal article" date="2019" name="Int. J. Syst. Evol. Microbiol.">
        <title>The Global Catalogue of Microorganisms (GCM) 10K type strain sequencing project: providing services to taxonomists for standard genome sequencing and annotation.</title>
        <authorList>
            <consortium name="The Broad Institute Genomics Platform"/>
            <consortium name="The Broad Institute Genome Sequencing Center for Infectious Disease"/>
            <person name="Wu L."/>
            <person name="Ma J."/>
        </authorList>
    </citation>
    <scope>NUCLEOTIDE SEQUENCE [LARGE SCALE GENOMIC DNA]</scope>
    <source>
        <strain evidence="3 4">JCM 15749</strain>
    </source>
</reference>
<feature type="compositionally biased region" description="Polar residues" evidence="1">
    <location>
        <begin position="31"/>
        <end position="44"/>
    </location>
</feature>
<evidence type="ECO:0000313" key="3">
    <source>
        <dbReference type="EMBL" id="GAA2081154.1"/>
    </source>
</evidence>
<feature type="compositionally biased region" description="Low complexity" evidence="1">
    <location>
        <begin position="45"/>
        <end position="61"/>
    </location>
</feature>
<gene>
    <name evidence="3" type="ORF">GCM10009821_22160</name>
</gene>
<dbReference type="EMBL" id="BAAAPY010000008">
    <property type="protein sequence ID" value="GAA2081154.1"/>
    <property type="molecule type" value="Genomic_DNA"/>
</dbReference>
<feature type="region of interest" description="Disordered" evidence="1">
    <location>
        <begin position="1"/>
        <end position="87"/>
    </location>
</feature>